<evidence type="ECO:0000259" key="3">
    <source>
        <dbReference type="PROSITE" id="PS51222"/>
    </source>
</evidence>
<evidence type="ECO:0000313" key="4">
    <source>
        <dbReference type="EMBL" id="KAJ9185432.1"/>
    </source>
</evidence>
<dbReference type="Pfam" id="PF01344">
    <property type="entry name" value="Kelch_1"/>
    <property type="match status" value="5"/>
</dbReference>
<dbReference type="InterPro" id="IPR044832">
    <property type="entry name" value="NRP-like"/>
</dbReference>
<accession>A0ABQ9MYS4</accession>
<dbReference type="PANTHER" id="PTHR46034:SF7">
    <property type="entry name" value="INFLUENZA VIRUS NS1A-BINDING PROTEIN"/>
    <property type="match status" value="1"/>
</dbReference>
<dbReference type="InterPro" id="IPR015915">
    <property type="entry name" value="Kelch-typ_b-propeller"/>
</dbReference>
<reference evidence="4" key="1">
    <citation type="journal article" date="2023" name="Plant Biotechnol. J.">
        <title>Chromosome-level wild Hevea brasiliensis genome provides new tools for genomic-assisted breeding and valuable loci to elevate rubber yield.</title>
        <authorList>
            <person name="Cheng H."/>
            <person name="Song X."/>
            <person name="Hu Y."/>
            <person name="Wu T."/>
            <person name="Yang Q."/>
            <person name="An Z."/>
            <person name="Feng S."/>
            <person name="Deng Z."/>
            <person name="Wu W."/>
            <person name="Zeng X."/>
            <person name="Tu M."/>
            <person name="Wang X."/>
            <person name="Huang H."/>
        </authorList>
    </citation>
    <scope>NUCLEOTIDE SEQUENCE</scope>
    <source>
        <strain evidence="4">MT/VB/25A 57/8</strain>
    </source>
</reference>
<feature type="domain" description="DCD" evidence="3">
    <location>
        <begin position="35"/>
        <end position="168"/>
    </location>
</feature>
<keyword evidence="1" id="KW-0175">Coiled coil</keyword>
<gene>
    <name evidence="4" type="ORF">P3X46_005070</name>
</gene>
<dbReference type="EMBL" id="JARPOI010000003">
    <property type="protein sequence ID" value="KAJ9185432.1"/>
    <property type="molecule type" value="Genomic_DNA"/>
</dbReference>
<proteinExistence type="predicted"/>
<organism evidence="4 5">
    <name type="scientific">Hevea brasiliensis</name>
    <name type="common">Para rubber tree</name>
    <name type="synonym">Siphonia brasiliensis</name>
    <dbReference type="NCBI Taxonomy" id="3981"/>
    <lineage>
        <taxon>Eukaryota</taxon>
        <taxon>Viridiplantae</taxon>
        <taxon>Streptophyta</taxon>
        <taxon>Embryophyta</taxon>
        <taxon>Tracheophyta</taxon>
        <taxon>Spermatophyta</taxon>
        <taxon>Magnoliopsida</taxon>
        <taxon>eudicotyledons</taxon>
        <taxon>Gunneridae</taxon>
        <taxon>Pentapetalae</taxon>
        <taxon>rosids</taxon>
        <taxon>fabids</taxon>
        <taxon>Malpighiales</taxon>
        <taxon>Euphorbiaceae</taxon>
        <taxon>Crotonoideae</taxon>
        <taxon>Micrandreae</taxon>
        <taxon>Hevea</taxon>
    </lineage>
</organism>
<protein>
    <recommendedName>
        <fullName evidence="3">DCD domain-containing protein</fullName>
    </recommendedName>
</protein>
<comment type="caution">
    <text evidence="4">The sequence shown here is derived from an EMBL/GenBank/DDBJ whole genome shotgun (WGS) entry which is preliminary data.</text>
</comment>
<evidence type="ECO:0000256" key="2">
    <source>
        <dbReference type="SAM" id="MobiDB-lite"/>
    </source>
</evidence>
<dbReference type="PANTHER" id="PTHR46034">
    <property type="match status" value="1"/>
</dbReference>
<dbReference type="SUPFAM" id="SSF117281">
    <property type="entry name" value="Kelch motif"/>
    <property type="match status" value="1"/>
</dbReference>
<dbReference type="Proteomes" id="UP001174677">
    <property type="component" value="Chromosome 3"/>
</dbReference>
<name>A0ABQ9MYS4_HEVBR</name>
<feature type="compositionally biased region" description="Polar residues" evidence="2">
    <location>
        <begin position="1"/>
        <end position="12"/>
    </location>
</feature>
<dbReference type="SMART" id="SM00612">
    <property type="entry name" value="Kelch"/>
    <property type="match status" value="5"/>
</dbReference>
<feature type="region of interest" description="Disordered" evidence="2">
    <location>
        <begin position="1"/>
        <end position="20"/>
    </location>
</feature>
<feature type="coiled-coil region" evidence="1">
    <location>
        <begin position="331"/>
        <end position="358"/>
    </location>
</feature>
<dbReference type="Pfam" id="PF10539">
    <property type="entry name" value="Dev_Cell_Death"/>
    <property type="match status" value="1"/>
</dbReference>
<sequence length="665" mass="73880">MGAGKNTTTVDINRSGPMPPNLVNSTAHARNLKKSQLGGVIFGCKNNTMNECLSKQLFGLPATHISYVKNIDPGLPLFLFNYSDRKLRGIFEAAGSGQMNIDPYGWTAGGSQRTQYPAQVQICVRLQCHPLPEVQFKPIIAANYHNRNHFWFELDHAQTRKLMSLFASLAVSPSTSVSEDTANLRIIYQPVSLPQRDGGFETIVSEVQNHLDCKFDSVDVSSCLDGKNWPLENQLDMNIIEQDEKNLILKQLQELASKHGANDLSLTDYVEDSAAINDNHLEEKSSEEQMGLGLRNEGSASASFDSQCIIAQLVQGMEELKVFKAEQTLKVYYLEQKLVDAEEQIQRLKDRCMMLESMCSPTVEHINDRASDTFDDLYKDPTNESIYLVGGYDGQSWLPALDLYFPARDDLKSLKPMSTVRAYASIAHLNNEIYIFGGGNGHSWYDTVESYNPANDQWTLRPSLTGKRGSLGGATLNDKIFAVGGGNGLECLSDVEMLDLNVGRWIPTRSMLQKRFALAAVELNGVLYVTGGFDGSDYLNSAERFDPREHSWTRIASMNTKRGCHSLAVLNEKLYALGGFDGTKMVPSTEIFDPRLGLWVDGEPMDQSRGYSAAAVVDESIYVIGGVRSDENIVGTVEHFKEGEGWQESYTRTISKRCFLSAIVL</sequence>
<dbReference type="PROSITE" id="PS51222">
    <property type="entry name" value="DCD"/>
    <property type="match status" value="1"/>
</dbReference>
<dbReference type="InterPro" id="IPR013989">
    <property type="entry name" value="Dev_and_cell_death_domain"/>
</dbReference>
<keyword evidence="5" id="KW-1185">Reference proteome</keyword>
<dbReference type="InterPro" id="IPR006652">
    <property type="entry name" value="Kelch_1"/>
</dbReference>
<evidence type="ECO:0000256" key="1">
    <source>
        <dbReference type="SAM" id="Coils"/>
    </source>
</evidence>
<dbReference type="SMART" id="SM00767">
    <property type="entry name" value="DCD"/>
    <property type="match status" value="1"/>
</dbReference>
<dbReference type="Gene3D" id="2.120.10.80">
    <property type="entry name" value="Kelch-type beta propeller"/>
    <property type="match status" value="1"/>
</dbReference>
<evidence type="ECO:0000313" key="5">
    <source>
        <dbReference type="Proteomes" id="UP001174677"/>
    </source>
</evidence>